<dbReference type="RefSeq" id="XP_004446282.1">
    <property type="nucleotide sequence ID" value="XM_004446225.1"/>
</dbReference>
<sequence length="64" mass="7568">MLLKHKDKMHMLNEALILYKRLAKKVIQDNQDNQDSSEIIQKEIASLLNSLLNSNKKQKMCQHY</sequence>
<name>A0A0D8JVU3_COCIM</name>
<evidence type="ECO:0000313" key="1">
    <source>
        <dbReference type="EMBL" id="KJF61427.1"/>
    </source>
</evidence>
<reference evidence="2" key="2">
    <citation type="journal article" date="2010" name="Genome Res.">
        <title>Population genomic sequencing of Coccidioides fungi reveals recent hybridization and transposon control.</title>
        <authorList>
            <person name="Neafsey D.E."/>
            <person name="Barker B.M."/>
            <person name="Sharpton T.J."/>
            <person name="Stajich J.E."/>
            <person name="Park D.J."/>
            <person name="Whiston E."/>
            <person name="Hung C.-Y."/>
            <person name="McMahan C."/>
            <person name="White J."/>
            <person name="Sykes S."/>
            <person name="Heiman D."/>
            <person name="Young S."/>
            <person name="Zeng Q."/>
            <person name="Abouelleil A."/>
            <person name="Aftuck L."/>
            <person name="Bessette D."/>
            <person name="Brown A."/>
            <person name="FitzGerald M."/>
            <person name="Lui A."/>
            <person name="Macdonald J.P."/>
            <person name="Priest M."/>
            <person name="Orbach M.J."/>
            <person name="Galgiani J.N."/>
            <person name="Kirkland T.N."/>
            <person name="Cole G.T."/>
            <person name="Birren B.W."/>
            <person name="Henn M.R."/>
            <person name="Taylor J.W."/>
            <person name="Rounsley S.D."/>
        </authorList>
    </citation>
    <scope>GENOME REANNOTATION</scope>
    <source>
        <strain evidence="2">RS</strain>
    </source>
</reference>
<gene>
    <name evidence="1" type="ORF">CIMG_13665</name>
</gene>
<accession>A0A0D8JVU3</accession>
<dbReference type="VEuPathDB" id="FungiDB:CIMG_13665"/>
<dbReference type="EMBL" id="GG704916">
    <property type="protein sequence ID" value="KJF61427.1"/>
    <property type="molecule type" value="Genomic_DNA"/>
</dbReference>
<protein>
    <submittedName>
        <fullName evidence="1">Uncharacterized protein</fullName>
    </submittedName>
</protein>
<proteinExistence type="predicted"/>
<dbReference type="Proteomes" id="UP000001261">
    <property type="component" value="Unassembled WGS sequence"/>
</dbReference>
<organism evidence="1 2">
    <name type="scientific">Coccidioides immitis (strain RS)</name>
    <name type="common">Valley fever fungus</name>
    <dbReference type="NCBI Taxonomy" id="246410"/>
    <lineage>
        <taxon>Eukaryota</taxon>
        <taxon>Fungi</taxon>
        <taxon>Dikarya</taxon>
        <taxon>Ascomycota</taxon>
        <taxon>Pezizomycotina</taxon>
        <taxon>Eurotiomycetes</taxon>
        <taxon>Eurotiomycetidae</taxon>
        <taxon>Onygenales</taxon>
        <taxon>Onygenaceae</taxon>
        <taxon>Coccidioides</taxon>
    </lineage>
</organism>
<keyword evidence="2" id="KW-1185">Reference proteome</keyword>
<dbReference type="GeneID" id="24165292"/>
<dbReference type="KEGG" id="cim:CIMG_13665"/>
<evidence type="ECO:0000313" key="2">
    <source>
        <dbReference type="Proteomes" id="UP000001261"/>
    </source>
</evidence>
<reference evidence="2" key="1">
    <citation type="journal article" date="2009" name="Genome Res.">
        <title>Comparative genomic analyses of the human fungal pathogens Coccidioides and their relatives.</title>
        <authorList>
            <person name="Sharpton T.J."/>
            <person name="Stajich J.E."/>
            <person name="Rounsley S.D."/>
            <person name="Gardner M.J."/>
            <person name="Wortman J.R."/>
            <person name="Jordar V.S."/>
            <person name="Maiti R."/>
            <person name="Kodira C.D."/>
            <person name="Neafsey D.E."/>
            <person name="Zeng Q."/>
            <person name="Hung C.-Y."/>
            <person name="McMahan C."/>
            <person name="Muszewska A."/>
            <person name="Grynberg M."/>
            <person name="Mandel M.A."/>
            <person name="Kellner E.M."/>
            <person name="Barker B.M."/>
            <person name="Galgiani J.N."/>
            <person name="Orbach M.J."/>
            <person name="Kirkland T.N."/>
            <person name="Cole G.T."/>
            <person name="Henn M.R."/>
            <person name="Birren B.W."/>
            <person name="Taylor J.W."/>
        </authorList>
    </citation>
    <scope>NUCLEOTIDE SEQUENCE [LARGE SCALE GENOMIC DNA]</scope>
    <source>
        <strain evidence="2">RS</strain>
    </source>
</reference>
<dbReference type="InParanoid" id="A0A0D8JVU3"/>
<dbReference type="AlphaFoldDB" id="A0A0D8JVU3"/>